<dbReference type="Proteomes" id="UP000789396">
    <property type="component" value="Unassembled WGS sequence"/>
</dbReference>
<dbReference type="AlphaFoldDB" id="A0A9N8VM42"/>
<reference evidence="1" key="1">
    <citation type="submission" date="2021-06" db="EMBL/GenBank/DDBJ databases">
        <authorList>
            <person name="Kallberg Y."/>
            <person name="Tangrot J."/>
            <person name="Rosling A."/>
        </authorList>
    </citation>
    <scope>NUCLEOTIDE SEQUENCE</scope>
    <source>
        <strain evidence="1">IN212</strain>
    </source>
</reference>
<proteinExistence type="predicted"/>
<keyword evidence="2" id="KW-1185">Reference proteome</keyword>
<name>A0A9N8VM42_9GLOM</name>
<comment type="caution">
    <text evidence="1">The sequence shown here is derived from an EMBL/GenBank/DDBJ whole genome shotgun (WGS) entry which is preliminary data.</text>
</comment>
<protein>
    <submittedName>
        <fullName evidence="1">8726_t:CDS:1</fullName>
    </submittedName>
</protein>
<sequence length="194" mass="23520">MKSVSSLKKQHLKSYRNFYKLTKDGIKNMGRYRKYKVIKKLFDLTSDAQLAVERNQIPFTDYFNVIEEIKIRASDIFNENKIHKKDSMEYIKNLLKNDIYSKITEVEIQKAFKKFLNSKGEEPKQTWCETCEDDYESCGHKRKEIRFLEVVRFFQFSKQYCDHDHYFIVSDFIQNKWVSRKLEEFDILQNIMTE</sequence>
<accession>A0A9N8VM42</accession>
<dbReference type="OrthoDB" id="2457766at2759"/>
<evidence type="ECO:0000313" key="2">
    <source>
        <dbReference type="Proteomes" id="UP000789396"/>
    </source>
</evidence>
<gene>
    <name evidence="1" type="ORF">RFULGI_LOCUS615</name>
</gene>
<dbReference type="EMBL" id="CAJVPZ010000271">
    <property type="protein sequence ID" value="CAG8459451.1"/>
    <property type="molecule type" value="Genomic_DNA"/>
</dbReference>
<organism evidence="1 2">
    <name type="scientific">Racocetra fulgida</name>
    <dbReference type="NCBI Taxonomy" id="60492"/>
    <lineage>
        <taxon>Eukaryota</taxon>
        <taxon>Fungi</taxon>
        <taxon>Fungi incertae sedis</taxon>
        <taxon>Mucoromycota</taxon>
        <taxon>Glomeromycotina</taxon>
        <taxon>Glomeromycetes</taxon>
        <taxon>Diversisporales</taxon>
        <taxon>Gigasporaceae</taxon>
        <taxon>Racocetra</taxon>
    </lineage>
</organism>
<evidence type="ECO:0000313" key="1">
    <source>
        <dbReference type="EMBL" id="CAG8459451.1"/>
    </source>
</evidence>